<evidence type="ECO:0000256" key="3">
    <source>
        <dbReference type="ARBA" id="ARBA00005840"/>
    </source>
</evidence>
<gene>
    <name evidence="9" type="primary">ccmC</name>
    <name evidence="11" type="ORF">R0135_02135</name>
</gene>
<feature type="transmembrane region" description="Helical" evidence="9">
    <location>
        <begin position="127"/>
        <end position="146"/>
    </location>
</feature>
<keyword evidence="9" id="KW-0997">Cell inner membrane</keyword>
<evidence type="ECO:0000259" key="10">
    <source>
        <dbReference type="Pfam" id="PF01578"/>
    </source>
</evidence>
<evidence type="ECO:0000313" key="11">
    <source>
        <dbReference type="EMBL" id="WOJ93982.1"/>
    </source>
</evidence>
<feature type="transmembrane region" description="Helical" evidence="9">
    <location>
        <begin position="153"/>
        <end position="174"/>
    </location>
</feature>
<proteinExistence type="inferred from homology"/>
<keyword evidence="12" id="KW-1185">Reference proteome</keyword>
<reference evidence="11 12" key="1">
    <citation type="submission" date="2023-10" db="EMBL/GenBank/DDBJ databases">
        <title>Two novel species belonging to the OM43/NOR5 clade.</title>
        <authorList>
            <person name="Park M."/>
        </authorList>
    </citation>
    <scope>NUCLEOTIDE SEQUENCE [LARGE SCALE GENOMIC DNA]</scope>
    <source>
        <strain evidence="11 12">IMCC43200</strain>
    </source>
</reference>
<dbReference type="InterPro" id="IPR003557">
    <property type="entry name" value="Cyt_c_biogenesis_CcmC"/>
</dbReference>
<evidence type="ECO:0000256" key="6">
    <source>
        <dbReference type="ARBA" id="ARBA00022748"/>
    </source>
</evidence>
<keyword evidence="7 9" id="KW-1133">Transmembrane helix</keyword>
<evidence type="ECO:0000313" key="12">
    <source>
        <dbReference type="Proteomes" id="UP001626537"/>
    </source>
</evidence>
<evidence type="ECO:0000256" key="9">
    <source>
        <dbReference type="RuleBase" id="RU364092"/>
    </source>
</evidence>
<evidence type="ECO:0000256" key="4">
    <source>
        <dbReference type="ARBA" id="ARBA00016463"/>
    </source>
</evidence>
<name>A0ABZ0I3B2_9GAMM</name>
<keyword evidence="5 9" id="KW-0812">Transmembrane</keyword>
<keyword evidence="9" id="KW-1003">Cell membrane</keyword>
<comment type="subcellular location">
    <subcellularLocation>
        <location evidence="9">Cell inner membrane</location>
    </subcellularLocation>
    <subcellularLocation>
        <location evidence="2">Membrane</location>
        <topology evidence="2">Multi-pass membrane protein</topology>
    </subcellularLocation>
</comment>
<organism evidence="11 12">
    <name type="scientific">Congregibacter variabilis</name>
    <dbReference type="NCBI Taxonomy" id="3081200"/>
    <lineage>
        <taxon>Bacteria</taxon>
        <taxon>Pseudomonadati</taxon>
        <taxon>Pseudomonadota</taxon>
        <taxon>Gammaproteobacteria</taxon>
        <taxon>Cellvibrionales</taxon>
        <taxon>Halieaceae</taxon>
        <taxon>Congregibacter</taxon>
    </lineage>
</organism>
<dbReference type="Proteomes" id="UP001626537">
    <property type="component" value="Chromosome"/>
</dbReference>
<feature type="transmembrane region" description="Helical" evidence="9">
    <location>
        <begin position="21"/>
        <end position="44"/>
    </location>
</feature>
<comment type="similarity">
    <text evidence="3 9">Belongs to the CcmC/CycZ/HelC family.</text>
</comment>
<feature type="transmembrane region" description="Helical" evidence="9">
    <location>
        <begin position="56"/>
        <end position="84"/>
    </location>
</feature>
<evidence type="ECO:0000256" key="7">
    <source>
        <dbReference type="ARBA" id="ARBA00022989"/>
    </source>
</evidence>
<evidence type="ECO:0000256" key="1">
    <source>
        <dbReference type="ARBA" id="ARBA00002442"/>
    </source>
</evidence>
<evidence type="ECO:0000256" key="8">
    <source>
        <dbReference type="ARBA" id="ARBA00023136"/>
    </source>
</evidence>
<dbReference type="NCBIfam" id="TIGR01191">
    <property type="entry name" value="ccmC"/>
    <property type="match status" value="1"/>
</dbReference>
<dbReference type="Pfam" id="PF01578">
    <property type="entry name" value="Cytochrom_C_asm"/>
    <property type="match status" value="1"/>
</dbReference>
<feature type="transmembrane region" description="Helical" evidence="9">
    <location>
        <begin position="201"/>
        <end position="224"/>
    </location>
</feature>
<sequence>MWTFFHKLGSPPWLYGIAGTILRWLLPIALIALGTGVVWGLLYTSPDFRQGNSYRIIYIHVPASVVALAGYYVMAIAGAVSLIWKMKMADIAMLAAAPVGAALTFVALVTGSIWGKPTWGTWWVWDARITSMVILLFLYLGVMALYEAYDNKVAAARACAILALVGTVNIPIIYKSVDWWYSLHQPASIKFSGESTIDPSMLYPLLLCIVAFYLMFTCALLANMRVEILHRERRTGWVRRLVGGVA</sequence>
<comment type="function">
    <text evidence="1 9">Required for the export of heme to the periplasm for the biogenesis of c-type cytochromes.</text>
</comment>
<dbReference type="InterPro" id="IPR045062">
    <property type="entry name" value="Cyt_c_biogenesis_CcsA/CcmC"/>
</dbReference>
<dbReference type="PANTHER" id="PTHR30071:SF1">
    <property type="entry name" value="CYTOCHROME B_B6 PROTEIN-RELATED"/>
    <property type="match status" value="1"/>
</dbReference>
<dbReference type="PRINTS" id="PR01386">
    <property type="entry name" value="CCMCBIOGNSIS"/>
</dbReference>
<keyword evidence="9" id="KW-0813">Transport</keyword>
<feature type="transmembrane region" description="Helical" evidence="9">
    <location>
        <begin position="91"/>
        <end position="115"/>
    </location>
</feature>
<accession>A0ABZ0I3B2</accession>
<feature type="domain" description="Cytochrome c assembly protein" evidence="10">
    <location>
        <begin position="23"/>
        <end position="183"/>
    </location>
</feature>
<evidence type="ECO:0000256" key="5">
    <source>
        <dbReference type="ARBA" id="ARBA00022692"/>
    </source>
</evidence>
<dbReference type="EMBL" id="CP136864">
    <property type="protein sequence ID" value="WOJ93982.1"/>
    <property type="molecule type" value="Genomic_DNA"/>
</dbReference>
<protein>
    <recommendedName>
        <fullName evidence="4 9">Heme exporter protein C</fullName>
    </recommendedName>
    <alternativeName>
        <fullName evidence="9">Cytochrome c-type biogenesis protein</fullName>
    </alternativeName>
</protein>
<dbReference type="RefSeq" id="WP_407348621.1">
    <property type="nucleotide sequence ID" value="NZ_CP136864.1"/>
</dbReference>
<dbReference type="InterPro" id="IPR002541">
    <property type="entry name" value="Cyt_c_assembly"/>
</dbReference>
<keyword evidence="8 9" id="KW-0472">Membrane</keyword>
<dbReference type="PANTHER" id="PTHR30071">
    <property type="entry name" value="HEME EXPORTER PROTEIN C"/>
    <property type="match status" value="1"/>
</dbReference>
<keyword evidence="6 9" id="KW-0201">Cytochrome c-type biogenesis</keyword>
<evidence type="ECO:0000256" key="2">
    <source>
        <dbReference type="ARBA" id="ARBA00004141"/>
    </source>
</evidence>